<feature type="domain" description="GLUG" evidence="3">
    <location>
        <begin position="168"/>
        <end position="193"/>
    </location>
</feature>
<dbReference type="Gene3D" id="2.160.20.110">
    <property type="match status" value="5"/>
</dbReference>
<feature type="region of interest" description="Disordered" evidence="1">
    <location>
        <begin position="1126"/>
        <end position="1166"/>
    </location>
</feature>
<dbReference type="InterPro" id="IPR013783">
    <property type="entry name" value="Ig-like_fold"/>
</dbReference>
<sequence>MTGGDSAVTTRRPLARLPVVLVGLVVGLSLLAGSGVVGSAQAAAPDCSTVSFEGSGTAADPFRVETLDQLQCIGQTPGVGSSDGDYYELQNDIDASETATWNDGAGFEPLSGGSSFSGTIDGNGFVISNLSIDRPDERYVGLVGFFSDRARDNVSLERLHLESVDITGSESVGGLVGTNQGTVSDSSVSGSVTGTGTEVTEANVGGLAGSSSGDVRNSSSTASVDGSYRVGGLVGYVSGGAVNDSSSTGSVTGTDDVGGLVGQSEAEVRNASATGSVDGTDVVGGLVGLNRGDVNDSSAVGHVTGSERVGGLIGDNTDVFPGRGDVHNSSATGDVDGTRNVGGFVGLNRGGTLSASTAVGSVNGADDVGGFVGDNRDGTVSNASATGDVTGGESATVGGFIGANGGTVTTSSAVGSVTGDGGVVGDSSAFGGFVGYNDGIVNTSYATGDVTGGEFTDAGGFVGHNDFGATVNTSYATGSVSGAYGADVGGFVGENAVGAAVNESYSAGRVAATGTLFSLGGFAGQNDSSITTSYWDRDRSGEATDVDTGGGGGVTSLTTTEMEGSESETQMSDLFDSGAWTSVAGDYPDLVANPRTVSTPHFDAPSGSEMDTILADMATEGGDTIVMSDRALQAIHRDSAARSDDYRLGVDIDASGADEWNSGTGFLPIGYGSEFSGSLDGDGHVISNLSIDRAASDIGLFSVVTDGSTIERVGVESANVSGDVRVGGLVGENLGGTVRDSYVTGTVNGTSSVGGLVGQYEILTGPGGEVNESYAAANVTGSINIGGLIGNRFSSGTLHGSYATGSVDGDKRVGGLIGSNVRGTLQQTHATGGVNGTDNVGGLVGRSNDGAVVTGSYATGAVTGNGDSVGGLVGENTGGSTVNVTYATGSVAGGTAVGGLVGRNDATVNESYATGRVSGTDVGGAVGNDSGTVESVYWDAEATGQSASNGSAARYGLPTERMTGLNATVGLFEFDFEETWLPAPTPGGYPVLDSDSDFAGSADAYDGLVAGNGSAAAPYLITTVYELQLASVRLGRGESFELATDIDASVTADWFDEGRGPQGFEPLGNATTGFDGTFDGGGHVVTDLVVNRSRDNGTGLFGAVDSTGAVSDVGVESVTVTGNRGVGGLVGNNSGDVRNSSVSGRVDGNRSVGGLVGNSSGTVGNSSASGMVNASDSGVGGLIGHNYGDVRNSSADGRVDGTDYVGGLVGWSHGGATVSESYAAGNATGTVSQIGGAVGRNNGTVRRVAATGTVDGDGNVGGLVGRNLDGGDVTQSYATGAVVDGVDVGGLVGYNGGGTVVNTYATGAADGTNVGGLVGWNQGGAVRLSYATGQVNATSATVGGLVGYSSADGTIEDSYWDAGATNQSVGVSPTGGTVTGLVGFGAVGDGPASEMRGRPALDNVSTLDFTATWTAVDGYPRLSWSVDALAFTLATDNLTAGESTNAAVTLTLVDDATVGAATTSEYSSNDTGVATADNATVWATGAGAALLTAERAGVTDSAALSVVAAPKRPSSGGGSSGPSLELRVTDDETVEVTDARADSVVRISDETTGTAGVLGGGETVRIDALSVELATDRDFRLAVETFLNGAEGDADGRGVDVPATESRSNVSAAFEAETRSLSAGYVTVTHDLDPEDIENVTFEFSVREDRLAEFGVSPGAVALYRQSDGWTALPTDYLGTNGTEARFEATSPGFSSFAIGTGEPLTAVTAVTVADPELFVGETATVTATVDNRGAIAAERTLNLTANGTTVATETLALDAGETADVSLTFRPTAGEYAIAADGVRGPSLAVVAPPTPEPPTPAATETGRQVGTATTAATDGDAAGVSALGVLLVCLVAASGVGVLLWRRFR</sequence>
<organism evidence="5 6">
    <name type="scientific">Haloarcula onubensis</name>
    <dbReference type="NCBI Taxonomy" id="2950539"/>
    <lineage>
        <taxon>Archaea</taxon>
        <taxon>Methanobacteriati</taxon>
        <taxon>Methanobacteriota</taxon>
        <taxon>Stenosarchaea group</taxon>
        <taxon>Halobacteria</taxon>
        <taxon>Halobacteriales</taxon>
        <taxon>Haloarculaceae</taxon>
        <taxon>Haloarcula</taxon>
    </lineage>
</organism>
<dbReference type="Gene3D" id="2.60.40.10">
    <property type="entry name" value="Immunoglobulins"/>
    <property type="match status" value="1"/>
</dbReference>
<feature type="domain" description="GLUG" evidence="3">
    <location>
        <begin position="226"/>
        <end position="252"/>
    </location>
</feature>
<feature type="region of interest" description="Disordered" evidence="1">
    <location>
        <begin position="533"/>
        <end position="553"/>
    </location>
</feature>
<feature type="compositionally biased region" description="Low complexity" evidence="1">
    <location>
        <begin position="181"/>
        <end position="220"/>
    </location>
</feature>
<feature type="domain" description="GLUG" evidence="3">
    <location>
        <begin position="725"/>
        <end position="748"/>
    </location>
</feature>
<dbReference type="Proteomes" id="UP001268864">
    <property type="component" value="Unassembled WGS sequence"/>
</dbReference>
<dbReference type="EMBL" id="JAMQOS010000001">
    <property type="protein sequence ID" value="MDS0280695.1"/>
    <property type="molecule type" value="Genomic_DNA"/>
</dbReference>
<dbReference type="InterPro" id="IPR026453">
    <property type="entry name" value="PGF_pre_PGF"/>
</dbReference>
<dbReference type="NCBIfam" id="TIGR04213">
    <property type="entry name" value="PGF_pre_PGF"/>
    <property type="match status" value="1"/>
</dbReference>
<keyword evidence="2" id="KW-0472">Membrane</keyword>
<proteinExistence type="predicted"/>
<feature type="domain" description="GLUG" evidence="3">
    <location>
        <begin position="893"/>
        <end position="918"/>
    </location>
</feature>
<evidence type="ECO:0000256" key="2">
    <source>
        <dbReference type="SAM" id="Phobius"/>
    </source>
</evidence>
<protein>
    <submittedName>
        <fullName evidence="5">PGF-pre-PGF domain-containing protein</fullName>
    </submittedName>
</protein>
<keyword evidence="2" id="KW-1133">Transmembrane helix</keyword>
<reference evidence="5 6" key="1">
    <citation type="submission" date="2022-06" db="EMBL/GenBank/DDBJ databases">
        <title>Halomicroarcula sp. a new haloarchaeum isolate from saline soil.</title>
        <authorList>
            <person name="Strakova D."/>
            <person name="Galisteo C."/>
            <person name="Sanchez-Porro C."/>
            <person name="Ventosa A."/>
        </authorList>
    </citation>
    <scope>NUCLEOTIDE SEQUENCE [LARGE SCALE GENOMIC DNA]</scope>
    <source>
        <strain evidence="5 6">S3CR25-11</strain>
    </source>
</reference>
<comment type="caution">
    <text evidence="5">The sequence shown here is derived from an EMBL/GenBank/DDBJ whole genome shotgun (WGS) entry which is preliminary data.</text>
</comment>
<feature type="domain" description="CARDB" evidence="4">
    <location>
        <begin position="1712"/>
        <end position="1781"/>
    </location>
</feature>
<evidence type="ECO:0000313" key="5">
    <source>
        <dbReference type="EMBL" id="MDS0280695.1"/>
    </source>
</evidence>
<feature type="domain" description="GLUG" evidence="3">
    <location>
        <begin position="1257"/>
        <end position="1283"/>
    </location>
</feature>
<evidence type="ECO:0000313" key="6">
    <source>
        <dbReference type="Proteomes" id="UP001268864"/>
    </source>
</evidence>
<feature type="region of interest" description="Disordered" evidence="1">
    <location>
        <begin position="178"/>
        <end position="222"/>
    </location>
</feature>
<feature type="transmembrane region" description="Helical" evidence="2">
    <location>
        <begin position="1823"/>
        <end position="1847"/>
    </location>
</feature>
<keyword evidence="2" id="KW-0812">Transmembrane</keyword>
<feature type="domain" description="GLUG" evidence="3">
    <location>
        <begin position="1177"/>
        <end position="1199"/>
    </location>
</feature>
<accession>A0ABU2FIV9</accession>
<evidence type="ECO:0000256" key="1">
    <source>
        <dbReference type="SAM" id="MobiDB-lite"/>
    </source>
</evidence>
<dbReference type="InterPro" id="IPR011635">
    <property type="entry name" value="CARDB"/>
</dbReference>
<dbReference type="Pfam" id="PF07705">
    <property type="entry name" value="CARDB"/>
    <property type="match status" value="1"/>
</dbReference>
<evidence type="ECO:0000259" key="4">
    <source>
        <dbReference type="Pfam" id="PF07705"/>
    </source>
</evidence>
<dbReference type="InterPro" id="IPR011493">
    <property type="entry name" value="GLUG"/>
</dbReference>
<gene>
    <name evidence="5" type="ORF">NDI86_01080</name>
</gene>
<name>A0ABU2FIV9_9EURY</name>
<dbReference type="Pfam" id="PF07581">
    <property type="entry name" value="Glug"/>
    <property type="match status" value="7"/>
</dbReference>
<feature type="compositionally biased region" description="Low complexity" evidence="1">
    <location>
        <begin position="1149"/>
        <end position="1166"/>
    </location>
</feature>
<keyword evidence="6" id="KW-1185">Reference proteome</keyword>
<feature type="domain" description="GLUG" evidence="3">
    <location>
        <begin position="1122"/>
        <end position="1146"/>
    </location>
</feature>
<evidence type="ECO:0000259" key="3">
    <source>
        <dbReference type="Pfam" id="PF07581"/>
    </source>
</evidence>